<accession>A0ABP9Z5T0</accession>
<proteinExistence type="predicted"/>
<dbReference type="EMBL" id="BAABUK010000021">
    <property type="protein sequence ID" value="GAA5814426.1"/>
    <property type="molecule type" value="Genomic_DNA"/>
</dbReference>
<evidence type="ECO:0000313" key="1">
    <source>
        <dbReference type="EMBL" id="GAA5814426.1"/>
    </source>
</evidence>
<protein>
    <submittedName>
        <fullName evidence="1">Uncharacterized protein</fullName>
    </submittedName>
</protein>
<evidence type="ECO:0000313" key="2">
    <source>
        <dbReference type="Proteomes" id="UP001473302"/>
    </source>
</evidence>
<keyword evidence="2" id="KW-1185">Reference proteome</keyword>
<comment type="caution">
    <text evidence="1">The sequence shown here is derived from an EMBL/GenBank/DDBJ whole genome shotgun (WGS) entry which is preliminary data.</text>
</comment>
<name>A0ABP9Z5T0_9FUNG</name>
<dbReference type="Proteomes" id="UP001473302">
    <property type="component" value="Unassembled WGS sequence"/>
</dbReference>
<organism evidence="1 2">
    <name type="scientific">Mucor flavus</name>
    <dbReference type="NCBI Taxonomy" id="439312"/>
    <lineage>
        <taxon>Eukaryota</taxon>
        <taxon>Fungi</taxon>
        <taxon>Fungi incertae sedis</taxon>
        <taxon>Mucoromycota</taxon>
        <taxon>Mucoromycotina</taxon>
        <taxon>Mucoromycetes</taxon>
        <taxon>Mucorales</taxon>
        <taxon>Mucorineae</taxon>
        <taxon>Mucoraceae</taxon>
        <taxon>Mucor</taxon>
    </lineage>
</organism>
<sequence>MPFISSLKERFATAPIEHREDVVLKLATANTEDANYYQGLTILQKIYNEVMKQEEPTKVRQATRTERTLFIEMQNHLKKFQSKNDHYIELNTRFHLLIYPFETTQSTEFIKNELYLDLITQKQEQQSVQTDQNPTNVTPSALDQDLISRNNIIKGTFDVYRLNGSFDITPLAFPHLKASALEIDRLPDSEQAVLLQKTFVYPTEKIFGNDILNRLCRLWKLQEDNDESWQFENLPFYNFTLAQMDYLIESIPKIVLLHENFVNTYLNKLVPSLYYNINSTGEAISFWDDEEGILRGYLNDLDHFAQKLPAIYFHFKSAIQFHKLRVDIVRQDFEEVRLIQYLTRASGNSTDLSPLPSRLSNVFSFNKPVQDPNTIKVIDEVNIRIPLLGDCQIQEQDRLLVVEEYLAGLITQNKLTTSIESLGAYMDYHNVLKPLHAKLMLTVSPIMQDSWVRVLGSTQFEQLVKKSSVGFTPATLNTSVKRGPNDAIKLSVRTKNIQLLSIRVFQINMENYSRLHLGSDNKRAISEKNNKIDLDGLCPTWEKDIDFSSEPAIRVKTNDFVFGGDGFASEVFNGRGLWVVEFVGGKNQCRAIVQKGYLRHVIQDSTAGHIVRILDESGKVLGNSKIWCENQYYEADESDNVLIPYLPFDGSSKMTKMLLVSASDDFCETVSFDRLAEKYSLLADFYVNPEMVSFNKKATVVVNPRLIMNNLSVPISLLEKISLVVESTNADQVKNTSTCQNISKDSSAICFKFMVPDRLISLDFTLNAKIRTLNDTLEPIDFKHSISYRIPVENTGVPESVHLKKSVDGNYFIHVFGLNGESKANYEVSLKIKHSFVTYNQINVTLKTNDEGVIELGPLPDIQWVEYSSSQVTYKQWSMNDDKKCVLPPAICVAADTPFRIACPTDVSDLLFSLYKIGVRESLIEDLSDLIKINDSHVSISGLPEGEYIFYFASTSGGESRIKCSVIKGQVKMNEVGEDCSKKERFWSDWVIGNNSYAKQNGTVIQRPLYISGIDVSNNESVTVQLKNWSAKTFLIVTTSTFIPTNTESLAHLINGRDLTRPLVQNSGIYQTESLFLDDKQLGEEYQYVLNRARSEKWVGSNLTKPTLLMFPEIHASTTAESRQLQNETVTISEKKAGFSHAKKFRNGLNRAFCTGQMFVQNFAESSLAFLDHNSPILVLPVSTDGSVTVTREQLGYGGDFIQVLAISGEQAAYRDTVMPSDCKLQLNDLRQKQSSNKALIRSKVVKNILPNEKLVLNTHEYETIDSFEKLFETIGTISQVGSSVSQNFEYLKTWSSLDISNKLKLHEKNVCYEFNFWLKRKDAKFFDQFVKPAIMSKIQKSFMDLYLIDEDLSEFSNDIYKFEQLSVAERAILATTQSPQFLKTVLRSFEESFDDRVIDDRSDAIFDSILAGSALVLPEVVAGTMSDSIGVLERGDTSDSAASQYSGQPQMCMASAPPPPPQPGMFGSAAFGGFGGRSYNLMLNAAERDYDAGTSLSDNVVDDDDQELAELTEELREKAMKHQKKIAYEFTKPTSEWVETSCYNKYDHIAVKKFWIDFLQYHLEKGDSQQNVFLSENFMYCLDNATEVFFVLSMLDLPFASESNWTKEAITSNNAGEEDNNAIQLAICASSSYPLMVFYRTLTESSAPFNGNGENNLMLGQELFLYDKNTPIDSDECIKINPLSKHLNTFVQYGSHVIVSNVSGKTLSCQVTVQIPTGAVPCKETPYCRSKTISIGPYSTWHEVTGTFYFPSEGNFTIVPVTVSSLSGDKLLGKIDSIDFDVKDKPCNDSNENENDDAAQVFSLSSWPTLANSGSNANVISFLEGYKKLDRLDFGLIGWRMKDSTFARQVFNILSHQRCFYSQELWKYGVYHQFDDIIRDLLKFDGNNVLTRAGHVFESPLIEKKREEHSQTFDYYPLLNARAHPLKSTSHEILNDQFYKQYDEFLSYLSQRTSQPTNNDLVILTLYLILQDRIGDAQLTFARIQSSENTTSCQVQIDYLEAYLKTRIPVTDQISQQVLDLDSVKQIALKYKEFGVLKWRKLFTELYEFVCEVEQGDSVMTGTLTGNSTRIQSEPLLEFEINQQTQELVVEFANTKSIDVKYYEMNIEVMFSTNPFMNDRVTSTVDSENFTWIKPSYSSRIELPDEPAVAENNVDDDYDMIGLGQVKSVQTINIPFTGGNKNVFVEISSVGTVNDIKRRQAYFSHSLQTHIVESFGIIRVMSGSTKRPLAGAYVKVYARMKQGRKVHFWKDGYTGLNGVFDYIGVTEGNALMGGAETDLKTLMDDKIDKLSILVTSPEEGAVVKEAYPPLTA</sequence>
<reference evidence="1 2" key="1">
    <citation type="submission" date="2024-04" db="EMBL/GenBank/DDBJ databases">
        <title>genome sequences of Mucor flavus KT1a and Helicostylum pulchrum KT1b strains isolated from the surface of a dry-aged beef.</title>
        <authorList>
            <person name="Toyotome T."/>
            <person name="Hosono M."/>
            <person name="Torimaru M."/>
            <person name="Fukuda K."/>
            <person name="Mikami N."/>
        </authorList>
    </citation>
    <scope>NUCLEOTIDE SEQUENCE [LARGE SCALE GENOMIC DNA]</scope>
    <source>
        <strain evidence="1 2">KT1a</strain>
    </source>
</reference>
<gene>
    <name evidence="1" type="ORF">MFLAVUS_007922</name>
</gene>